<dbReference type="AlphaFoldDB" id="A0A5B0PF16"/>
<proteinExistence type="predicted"/>
<evidence type="ECO:0000313" key="2">
    <source>
        <dbReference type="EMBL" id="KAA1099841.1"/>
    </source>
</evidence>
<reference evidence="2 3" key="1">
    <citation type="submission" date="2019-05" db="EMBL/GenBank/DDBJ databases">
        <title>Emergence of the Ug99 lineage of the wheat stem rust pathogen through somatic hybridization.</title>
        <authorList>
            <person name="Li F."/>
            <person name="Upadhyaya N.M."/>
            <person name="Sperschneider J."/>
            <person name="Matny O."/>
            <person name="Nguyen-Phuc H."/>
            <person name="Mago R."/>
            <person name="Raley C."/>
            <person name="Miller M.E."/>
            <person name="Silverstein K.A.T."/>
            <person name="Henningsen E."/>
            <person name="Hirsch C.D."/>
            <person name="Visser B."/>
            <person name="Pretorius Z.A."/>
            <person name="Steffenson B.J."/>
            <person name="Schwessinger B."/>
            <person name="Dodds P.N."/>
            <person name="Figueroa M."/>
        </authorList>
    </citation>
    <scope>NUCLEOTIDE SEQUENCE [LARGE SCALE GENOMIC DNA]</scope>
    <source>
        <strain evidence="2">21-0</strain>
    </source>
</reference>
<accession>A0A5B0PF16</accession>
<organism evidence="2 3">
    <name type="scientific">Puccinia graminis f. sp. tritici</name>
    <dbReference type="NCBI Taxonomy" id="56615"/>
    <lineage>
        <taxon>Eukaryota</taxon>
        <taxon>Fungi</taxon>
        <taxon>Dikarya</taxon>
        <taxon>Basidiomycota</taxon>
        <taxon>Pucciniomycotina</taxon>
        <taxon>Pucciniomycetes</taxon>
        <taxon>Pucciniales</taxon>
        <taxon>Pucciniaceae</taxon>
        <taxon>Puccinia</taxon>
    </lineage>
</organism>
<name>A0A5B0PF16_PUCGR</name>
<protein>
    <submittedName>
        <fullName evidence="2">Uncharacterized protein</fullName>
    </submittedName>
</protein>
<sequence length="135" mass="15395">MGKSNLFYRSNLEQATRRFLARNRGDNRPNNPRFDLDESDKQASLLGSSKNSSNRNQHSSFDALELFGQYLAEDNMIANWVLKEETDLVSGGSVIQSERSNWVNFLFIGQQTGGRTDRSDLEAFSNRCGTFKFEQ</sequence>
<feature type="compositionally biased region" description="Polar residues" evidence="1">
    <location>
        <begin position="45"/>
        <end position="57"/>
    </location>
</feature>
<keyword evidence="3" id="KW-1185">Reference proteome</keyword>
<evidence type="ECO:0000313" key="3">
    <source>
        <dbReference type="Proteomes" id="UP000324748"/>
    </source>
</evidence>
<gene>
    <name evidence="2" type="ORF">PGT21_022411</name>
</gene>
<feature type="region of interest" description="Disordered" evidence="1">
    <location>
        <begin position="23"/>
        <end position="57"/>
    </location>
</feature>
<evidence type="ECO:0000256" key="1">
    <source>
        <dbReference type="SAM" id="MobiDB-lite"/>
    </source>
</evidence>
<comment type="caution">
    <text evidence="2">The sequence shown here is derived from an EMBL/GenBank/DDBJ whole genome shotgun (WGS) entry which is preliminary data.</text>
</comment>
<dbReference type="OrthoDB" id="1483400at2759"/>
<dbReference type="EMBL" id="VSWC01000054">
    <property type="protein sequence ID" value="KAA1099841.1"/>
    <property type="molecule type" value="Genomic_DNA"/>
</dbReference>
<dbReference type="Proteomes" id="UP000324748">
    <property type="component" value="Unassembled WGS sequence"/>
</dbReference>